<feature type="transmembrane region" description="Helical" evidence="1">
    <location>
        <begin position="174"/>
        <end position="192"/>
    </location>
</feature>
<accession>A0A9N9ULZ7</accession>
<evidence type="ECO:0000313" key="2">
    <source>
        <dbReference type="EMBL" id="CAG9990195.1"/>
    </source>
</evidence>
<dbReference type="Proteomes" id="UP000754883">
    <property type="component" value="Unassembled WGS sequence"/>
</dbReference>
<reference evidence="2" key="1">
    <citation type="submission" date="2021-10" db="EMBL/GenBank/DDBJ databases">
        <authorList>
            <person name="Piombo E."/>
        </authorList>
    </citation>
    <scope>NUCLEOTIDE SEQUENCE</scope>
</reference>
<gene>
    <name evidence="2" type="ORF">CBYS24578_00012428</name>
</gene>
<dbReference type="EMBL" id="CABFNO020001469">
    <property type="protein sequence ID" value="CAG9990195.1"/>
    <property type="molecule type" value="Genomic_DNA"/>
</dbReference>
<keyword evidence="1" id="KW-1133">Transmembrane helix</keyword>
<sequence length="245" mass="28581">MEWTYISQTPLGGIYLIVFLLSLNLAFGIVVITHRALGCKLGGILSRLWWMRCSAVVLFTYEMSRIMIAHLLTFTCRWHVAFLVGVFADLYSPKYWNFDTITQQETRISNILLVEKLCYRQMIIGEVWFWVLCSSSLQTRNLRAAMLRLVPATIGICLRGWAEKAEQPDVSPSGIIWGSAFIMIQLFLAIHLRKPSSRDMRENEEDYVSACDLYDRAQFRRRNDSDRWIPSIRWKLFNTSHLWQG</sequence>
<comment type="caution">
    <text evidence="2">The sequence shown here is derived from an EMBL/GenBank/DDBJ whole genome shotgun (WGS) entry which is preliminary data.</text>
</comment>
<proteinExistence type="predicted"/>
<dbReference type="OrthoDB" id="10326230at2759"/>
<keyword evidence="3" id="KW-1185">Reference proteome</keyword>
<name>A0A9N9ULZ7_9HYPO</name>
<feature type="transmembrane region" description="Helical" evidence="1">
    <location>
        <begin position="12"/>
        <end position="32"/>
    </location>
</feature>
<protein>
    <submittedName>
        <fullName evidence="2">Uncharacterized protein</fullName>
    </submittedName>
</protein>
<organism evidence="2 3">
    <name type="scientific">Clonostachys byssicola</name>
    <dbReference type="NCBI Taxonomy" id="160290"/>
    <lineage>
        <taxon>Eukaryota</taxon>
        <taxon>Fungi</taxon>
        <taxon>Dikarya</taxon>
        <taxon>Ascomycota</taxon>
        <taxon>Pezizomycotina</taxon>
        <taxon>Sordariomycetes</taxon>
        <taxon>Hypocreomycetidae</taxon>
        <taxon>Hypocreales</taxon>
        <taxon>Bionectriaceae</taxon>
        <taxon>Clonostachys</taxon>
    </lineage>
</organism>
<keyword evidence="1" id="KW-0812">Transmembrane</keyword>
<dbReference type="AlphaFoldDB" id="A0A9N9ULZ7"/>
<keyword evidence="1" id="KW-0472">Membrane</keyword>
<evidence type="ECO:0000313" key="3">
    <source>
        <dbReference type="Proteomes" id="UP000754883"/>
    </source>
</evidence>
<feature type="transmembrane region" description="Helical" evidence="1">
    <location>
        <begin position="67"/>
        <end position="88"/>
    </location>
</feature>
<evidence type="ECO:0000256" key="1">
    <source>
        <dbReference type="SAM" id="Phobius"/>
    </source>
</evidence>